<feature type="transmembrane region" description="Helical" evidence="8">
    <location>
        <begin position="67"/>
        <end position="86"/>
    </location>
</feature>
<evidence type="ECO:0000256" key="5">
    <source>
        <dbReference type="ARBA" id="ARBA00022989"/>
    </source>
</evidence>
<evidence type="ECO:0000256" key="2">
    <source>
        <dbReference type="ARBA" id="ARBA00022475"/>
    </source>
</evidence>
<proteinExistence type="inferred from homology"/>
<keyword evidence="2" id="KW-1003">Cell membrane</keyword>
<keyword evidence="4 8" id="KW-0812">Transmembrane</keyword>
<keyword evidence="5 8" id="KW-1133">Transmembrane helix</keyword>
<feature type="transmembrane region" description="Helical" evidence="8">
    <location>
        <begin position="268"/>
        <end position="286"/>
    </location>
</feature>
<evidence type="ECO:0000256" key="3">
    <source>
        <dbReference type="ARBA" id="ARBA00022679"/>
    </source>
</evidence>
<evidence type="ECO:0000256" key="1">
    <source>
        <dbReference type="ARBA" id="ARBA00004651"/>
    </source>
</evidence>
<comment type="caution">
    <text evidence="9">The sequence shown here is derived from an EMBL/GenBank/DDBJ whole genome shotgun (WGS) entry which is preliminary data.</text>
</comment>
<dbReference type="Pfam" id="PF09594">
    <property type="entry name" value="GT87"/>
    <property type="match status" value="1"/>
</dbReference>
<keyword evidence="6 8" id="KW-0472">Membrane</keyword>
<evidence type="ECO:0000313" key="10">
    <source>
        <dbReference type="Proteomes" id="UP001500784"/>
    </source>
</evidence>
<protein>
    <submittedName>
        <fullName evidence="9">Glycosyltransferase 87 family protein</fullName>
    </submittedName>
</protein>
<reference evidence="9 10" key="1">
    <citation type="journal article" date="2019" name="Int. J. Syst. Evol. Microbiol.">
        <title>The Global Catalogue of Microorganisms (GCM) 10K type strain sequencing project: providing services to taxonomists for standard genome sequencing and annotation.</title>
        <authorList>
            <consortium name="The Broad Institute Genomics Platform"/>
            <consortium name="The Broad Institute Genome Sequencing Center for Infectious Disease"/>
            <person name="Wu L."/>
            <person name="Ma J."/>
        </authorList>
    </citation>
    <scope>NUCLEOTIDE SEQUENCE [LARGE SCALE GENOMIC DNA]</scope>
    <source>
        <strain evidence="9 10">JCM 13316</strain>
    </source>
</reference>
<dbReference type="EMBL" id="BAAALV010000002">
    <property type="protein sequence ID" value="GAA1908523.1"/>
    <property type="molecule type" value="Genomic_DNA"/>
</dbReference>
<evidence type="ECO:0000256" key="4">
    <source>
        <dbReference type="ARBA" id="ARBA00022692"/>
    </source>
</evidence>
<keyword evidence="3" id="KW-0808">Transferase</keyword>
<dbReference type="RefSeq" id="WP_152225566.1">
    <property type="nucleotide sequence ID" value="NZ_BAAALV010000002.1"/>
</dbReference>
<evidence type="ECO:0000256" key="8">
    <source>
        <dbReference type="SAM" id="Phobius"/>
    </source>
</evidence>
<dbReference type="InterPro" id="IPR018584">
    <property type="entry name" value="GT87"/>
</dbReference>
<feature type="transmembrane region" description="Helical" evidence="8">
    <location>
        <begin position="342"/>
        <end position="362"/>
    </location>
</feature>
<sequence>MPPRFRAPHRLPLVAALFLAGTLTVLAAGVHNLDFSIYRAGARAFLGMDGPVALYDAQLWQVREDFWLPFTYPPFAVVFFLPYAVLPPAFGAAAHTVLLTGSLIAVSLLIVRHTPEIKRRLQVLPPRRRALAIGAVVALIGLSAPWREGLSFGQINAVLMLIILWDLLEPGRFLPRGLLTGLAAGVKLTPLAMGLYFAARKDWRAVLWMGTGFFGSVGIGFALTWQGAVHYWTEALFSTTRVGNDDDMYSLTLRAFTQRLGLSDGSAAALWAVLCLAVICGGYAAVRTLLAANDPLSAVGVTALVMLVISPISWFHHWVWFVLLIPALVFPPGVSRRRKRRLRCGAGFLYLLFLFSSLTLSLAHSGTIRGWGPWWLELASSVWMLAAIAAAGIITVNAAQAVRGPAGSGAAAVPAHAG</sequence>
<feature type="transmembrane region" description="Helical" evidence="8">
    <location>
        <begin position="92"/>
        <end position="110"/>
    </location>
</feature>
<dbReference type="Proteomes" id="UP001500784">
    <property type="component" value="Unassembled WGS sequence"/>
</dbReference>
<feature type="transmembrane region" description="Helical" evidence="8">
    <location>
        <begin position="374"/>
        <end position="396"/>
    </location>
</feature>
<feature type="transmembrane region" description="Helical" evidence="8">
    <location>
        <begin position="130"/>
        <end position="146"/>
    </location>
</feature>
<organism evidence="9 10">
    <name type="scientific">Arthrobacter gandavensis</name>
    <dbReference type="NCBI Taxonomy" id="169960"/>
    <lineage>
        <taxon>Bacteria</taxon>
        <taxon>Bacillati</taxon>
        <taxon>Actinomycetota</taxon>
        <taxon>Actinomycetes</taxon>
        <taxon>Micrococcales</taxon>
        <taxon>Micrococcaceae</taxon>
        <taxon>Arthrobacter</taxon>
    </lineage>
</organism>
<evidence type="ECO:0000313" key="9">
    <source>
        <dbReference type="EMBL" id="GAA1908523.1"/>
    </source>
</evidence>
<comment type="subcellular location">
    <subcellularLocation>
        <location evidence="1">Cell membrane</location>
        <topology evidence="1">Multi-pass membrane protein</topology>
    </subcellularLocation>
</comment>
<feature type="transmembrane region" description="Helical" evidence="8">
    <location>
        <begin position="205"/>
        <end position="225"/>
    </location>
</feature>
<feature type="transmembrane region" description="Helical" evidence="8">
    <location>
        <begin position="177"/>
        <end position="199"/>
    </location>
</feature>
<evidence type="ECO:0000256" key="6">
    <source>
        <dbReference type="ARBA" id="ARBA00023136"/>
    </source>
</evidence>
<comment type="similarity">
    <text evidence="7">Belongs to the glycosyltransferase 87 family.</text>
</comment>
<accession>A0ABN2P155</accession>
<evidence type="ECO:0000256" key="7">
    <source>
        <dbReference type="ARBA" id="ARBA00024033"/>
    </source>
</evidence>
<name>A0ABN2P155_9MICC</name>
<gene>
    <name evidence="9" type="ORF">GCM10009688_10940</name>
</gene>
<feature type="transmembrane region" description="Helical" evidence="8">
    <location>
        <begin position="298"/>
        <end position="330"/>
    </location>
</feature>
<keyword evidence="10" id="KW-1185">Reference proteome</keyword>